<organism evidence="1 2">
    <name type="scientific">Novosphingobium ovatum</name>
    <dbReference type="NCBI Taxonomy" id="1908523"/>
    <lineage>
        <taxon>Bacteria</taxon>
        <taxon>Pseudomonadati</taxon>
        <taxon>Pseudomonadota</taxon>
        <taxon>Alphaproteobacteria</taxon>
        <taxon>Sphingomonadales</taxon>
        <taxon>Sphingomonadaceae</taxon>
        <taxon>Novosphingobium</taxon>
    </lineage>
</organism>
<dbReference type="Pfam" id="PF11390">
    <property type="entry name" value="FdsD"/>
    <property type="match status" value="1"/>
</dbReference>
<dbReference type="InterPro" id="IPR021074">
    <property type="entry name" value="Formate_DH_dsu"/>
</dbReference>
<proteinExistence type="predicted"/>
<protein>
    <submittedName>
        <fullName evidence="1">Formate dehydrogenase</fullName>
    </submittedName>
</protein>
<reference evidence="2" key="1">
    <citation type="submission" date="2020-01" db="EMBL/GenBank/DDBJ databases">
        <title>Sphingomonas sp. strain CSW-10.</title>
        <authorList>
            <person name="Chen W.-M."/>
        </authorList>
    </citation>
    <scope>NUCLEOTIDE SEQUENCE [LARGE SCALE GENOMIC DNA]</scope>
    <source>
        <strain evidence="2">FSY-8</strain>
    </source>
</reference>
<dbReference type="EMBL" id="JAAAPO010000004">
    <property type="protein sequence ID" value="NBC37151.1"/>
    <property type="molecule type" value="Genomic_DNA"/>
</dbReference>
<sequence>MANQIAANLAAMGHDQAVAETQEHIAKFWDPRMKAGIAAADHAALSPIALAAITRLTASH</sequence>
<gene>
    <name evidence="1" type="ORF">GTZ99_11335</name>
</gene>
<evidence type="ECO:0000313" key="2">
    <source>
        <dbReference type="Proteomes" id="UP000753724"/>
    </source>
</evidence>
<comment type="caution">
    <text evidence="1">The sequence shown here is derived from an EMBL/GenBank/DDBJ whole genome shotgun (WGS) entry which is preliminary data.</text>
</comment>
<name>A0ABW9XF55_9SPHN</name>
<keyword evidence="2" id="KW-1185">Reference proteome</keyword>
<evidence type="ECO:0000313" key="1">
    <source>
        <dbReference type="EMBL" id="NBC37151.1"/>
    </source>
</evidence>
<accession>A0ABW9XF55</accession>
<dbReference type="Proteomes" id="UP000753724">
    <property type="component" value="Unassembled WGS sequence"/>
</dbReference>